<accession>A0ACB8YRQ5</accession>
<keyword evidence="2" id="KW-1185">Reference proteome</keyword>
<sequence length="88" mass="9538">MYVHPSVFIHTHIVSIHLHSPLHPTLSISAPQKPYQLSPSIHTRQITTPTLVPSFLGVIVGFQLIGGKQNTIALLSKKGLGFDCSSIS</sequence>
<gene>
    <name evidence="1" type="ORF">L1987_81801</name>
</gene>
<name>A0ACB8YRQ5_9ASTR</name>
<dbReference type="Proteomes" id="UP001056120">
    <property type="component" value="Linkage Group LG27"/>
</dbReference>
<comment type="caution">
    <text evidence="1">The sequence shown here is derived from an EMBL/GenBank/DDBJ whole genome shotgun (WGS) entry which is preliminary data.</text>
</comment>
<proteinExistence type="predicted"/>
<protein>
    <submittedName>
        <fullName evidence="1">Uncharacterized protein</fullName>
    </submittedName>
</protein>
<reference evidence="2" key="1">
    <citation type="journal article" date="2022" name="Mol. Ecol. Resour.">
        <title>The genomes of chicory, endive, great burdock and yacon provide insights into Asteraceae palaeo-polyploidization history and plant inulin production.</title>
        <authorList>
            <person name="Fan W."/>
            <person name="Wang S."/>
            <person name="Wang H."/>
            <person name="Wang A."/>
            <person name="Jiang F."/>
            <person name="Liu H."/>
            <person name="Zhao H."/>
            <person name="Xu D."/>
            <person name="Zhang Y."/>
        </authorList>
    </citation>
    <scope>NUCLEOTIDE SEQUENCE [LARGE SCALE GENOMIC DNA]</scope>
    <source>
        <strain evidence="2">cv. Yunnan</strain>
    </source>
</reference>
<reference evidence="1 2" key="2">
    <citation type="journal article" date="2022" name="Mol. Ecol. Resour.">
        <title>The genomes of chicory, endive, great burdock and yacon provide insights into Asteraceae paleo-polyploidization history and plant inulin production.</title>
        <authorList>
            <person name="Fan W."/>
            <person name="Wang S."/>
            <person name="Wang H."/>
            <person name="Wang A."/>
            <person name="Jiang F."/>
            <person name="Liu H."/>
            <person name="Zhao H."/>
            <person name="Xu D."/>
            <person name="Zhang Y."/>
        </authorList>
    </citation>
    <scope>NUCLEOTIDE SEQUENCE [LARGE SCALE GENOMIC DNA]</scope>
    <source>
        <strain evidence="2">cv. Yunnan</strain>
        <tissue evidence="1">Leaves</tissue>
    </source>
</reference>
<evidence type="ECO:0000313" key="1">
    <source>
        <dbReference type="EMBL" id="KAI3688093.1"/>
    </source>
</evidence>
<evidence type="ECO:0000313" key="2">
    <source>
        <dbReference type="Proteomes" id="UP001056120"/>
    </source>
</evidence>
<dbReference type="EMBL" id="CM042044">
    <property type="protein sequence ID" value="KAI3688093.1"/>
    <property type="molecule type" value="Genomic_DNA"/>
</dbReference>
<organism evidence="1 2">
    <name type="scientific">Smallanthus sonchifolius</name>
    <dbReference type="NCBI Taxonomy" id="185202"/>
    <lineage>
        <taxon>Eukaryota</taxon>
        <taxon>Viridiplantae</taxon>
        <taxon>Streptophyta</taxon>
        <taxon>Embryophyta</taxon>
        <taxon>Tracheophyta</taxon>
        <taxon>Spermatophyta</taxon>
        <taxon>Magnoliopsida</taxon>
        <taxon>eudicotyledons</taxon>
        <taxon>Gunneridae</taxon>
        <taxon>Pentapetalae</taxon>
        <taxon>asterids</taxon>
        <taxon>campanulids</taxon>
        <taxon>Asterales</taxon>
        <taxon>Asteraceae</taxon>
        <taxon>Asteroideae</taxon>
        <taxon>Heliantheae alliance</taxon>
        <taxon>Millerieae</taxon>
        <taxon>Smallanthus</taxon>
    </lineage>
</organism>